<evidence type="ECO:0000313" key="3">
    <source>
        <dbReference type="EMBL" id="RPJ68114.1"/>
    </source>
</evidence>
<keyword evidence="4" id="KW-1185">Reference proteome</keyword>
<dbReference type="Gene3D" id="3.30.530.20">
    <property type="match status" value="1"/>
</dbReference>
<comment type="similarity">
    <text evidence="1">Belongs to the AHA1 family.</text>
</comment>
<dbReference type="InterPro" id="IPR013538">
    <property type="entry name" value="ASHA1/2-like_C"/>
</dbReference>
<accession>A0A3N5ZAH5</accession>
<organism evidence="3 4">
    <name type="scientific">Alteromonas sediminis</name>
    <dbReference type="NCBI Taxonomy" id="2259342"/>
    <lineage>
        <taxon>Bacteria</taxon>
        <taxon>Pseudomonadati</taxon>
        <taxon>Pseudomonadota</taxon>
        <taxon>Gammaproteobacteria</taxon>
        <taxon>Alteromonadales</taxon>
        <taxon>Alteromonadaceae</taxon>
        <taxon>Alteromonas/Salinimonas group</taxon>
        <taxon>Alteromonas</taxon>
    </lineage>
</organism>
<protein>
    <submittedName>
        <fullName evidence="3">SRPBCC domain-containing protein</fullName>
    </submittedName>
</protein>
<evidence type="ECO:0000259" key="2">
    <source>
        <dbReference type="Pfam" id="PF08327"/>
    </source>
</evidence>
<dbReference type="SUPFAM" id="SSF55961">
    <property type="entry name" value="Bet v1-like"/>
    <property type="match status" value="1"/>
</dbReference>
<evidence type="ECO:0000313" key="4">
    <source>
        <dbReference type="Proteomes" id="UP000275281"/>
    </source>
</evidence>
<proteinExistence type="inferred from homology"/>
<dbReference type="EMBL" id="RPOK01000001">
    <property type="protein sequence ID" value="RPJ68114.1"/>
    <property type="molecule type" value="Genomic_DNA"/>
</dbReference>
<evidence type="ECO:0000256" key="1">
    <source>
        <dbReference type="ARBA" id="ARBA00006817"/>
    </source>
</evidence>
<dbReference type="OrthoDB" id="6329454at2"/>
<comment type="caution">
    <text evidence="3">The sequence shown here is derived from an EMBL/GenBank/DDBJ whole genome shotgun (WGS) entry which is preliminary data.</text>
</comment>
<dbReference type="CDD" id="cd07814">
    <property type="entry name" value="SRPBCC_CalC_Aha1-like"/>
    <property type="match status" value="1"/>
</dbReference>
<dbReference type="InterPro" id="IPR023393">
    <property type="entry name" value="START-like_dom_sf"/>
</dbReference>
<name>A0A3N5ZAH5_9ALTE</name>
<sequence>MCETWIKTCLVIGCLFFHSAANTEVMYISEQGFVVKNEVETHADPHLVWQALVNDVDRWWPKDHSWWGKEGTFSIEPNAGGCFCESAPNNRSAEHMRITFVEPNKLLRMTGGLGPLQSMGMYGALDWTFSREDDKTTITLTYTVQGFNAEGFEKLAPVVAKVQGQQLQGLKTFVENTPPM</sequence>
<dbReference type="Proteomes" id="UP000275281">
    <property type="component" value="Unassembled WGS sequence"/>
</dbReference>
<gene>
    <name evidence="3" type="ORF">DRW07_01500</name>
</gene>
<dbReference type="AlphaFoldDB" id="A0A3N5ZAH5"/>
<feature type="domain" description="Activator of Hsp90 ATPase homologue 1/2-like C-terminal" evidence="2">
    <location>
        <begin position="43"/>
        <end position="174"/>
    </location>
</feature>
<reference evidence="3 4" key="1">
    <citation type="submission" date="2018-11" db="EMBL/GenBank/DDBJ databases">
        <authorList>
            <person name="Ye M.-Q."/>
            <person name="Du Z.-J."/>
        </authorList>
    </citation>
    <scope>NUCLEOTIDE SEQUENCE [LARGE SCALE GENOMIC DNA]</scope>
    <source>
        <strain evidence="3 4">U0105</strain>
    </source>
</reference>
<dbReference type="Pfam" id="PF08327">
    <property type="entry name" value="AHSA1"/>
    <property type="match status" value="1"/>
</dbReference>